<comment type="caution">
    <text evidence="2">The sequence shown here is derived from an EMBL/GenBank/DDBJ whole genome shotgun (WGS) entry which is preliminary data.</text>
</comment>
<organism evidence="2 3">
    <name type="scientific">Candidatus Amesbacteria bacterium GW2011_GWA1_47_20</name>
    <dbReference type="NCBI Taxonomy" id="1618354"/>
    <lineage>
        <taxon>Bacteria</taxon>
        <taxon>Candidatus Amesiibacteriota</taxon>
    </lineage>
</organism>
<keyword evidence="2" id="KW-0489">Methyltransferase</keyword>
<dbReference type="SUPFAM" id="SSF53335">
    <property type="entry name" value="S-adenosyl-L-methionine-dependent methyltransferases"/>
    <property type="match status" value="1"/>
</dbReference>
<dbReference type="GO" id="GO:0032259">
    <property type="term" value="P:methylation"/>
    <property type="evidence" value="ECO:0007669"/>
    <property type="project" value="UniProtKB-KW"/>
</dbReference>
<reference evidence="2 3" key="1">
    <citation type="journal article" date="2015" name="Nature">
        <title>rRNA introns, odd ribosomes, and small enigmatic genomes across a large radiation of phyla.</title>
        <authorList>
            <person name="Brown C.T."/>
            <person name="Hug L.A."/>
            <person name="Thomas B.C."/>
            <person name="Sharon I."/>
            <person name="Castelle C.J."/>
            <person name="Singh A."/>
            <person name="Wilkins M.J."/>
            <person name="Williams K.H."/>
            <person name="Banfield J.F."/>
        </authorList>
    </citation>
    <scope>NUCLEOTIDE SEQUENCE [LARGE SCALE GENOMIC DNA]</scope>
</reference>
<dbReference type="Gene3D" id="3.40.50.150">
    <property type="entry name" value="Vaccinia Virus protein VP39"/>
    <property type="match status" value="1"/>
</dbReference>
<dbReference type="CDD" id="cd02440">
    <property type="entry name" value="AdoMet_MTases"/>
    <property type="match status" value="1"/>
</dbReference>
<proteinExistence type="predicted"/>
<dbReference type="AlphaFoldDB" id="A0A0G1VJV3"/>
<dbReference type="InterPro" id="IPR013216">
    <property type="entry name" value="Methyltransf_11"/>
</dbReference>
<keyword evidence="2" id="KW-0808">Transferase</keyword>
<accession>A0A0G1VJV3</accession>
<evidence type="ECO:0000313" key="2">
    <source>
        <dbReference type="EMBL" id="KKU70360.1"/>
    </source>
</evidence>
<evidence type="ECO:0000313" key="3">
    <source>
        <dbReference type="Proteomes" id="UP000034565"/>
    </source>
</evidence>
<name>A0A0G1VJV3_9BACT</name>
<protein>
    <submittedName>
        <fullName evidence="2">Methyltransferase type 11</fullName>
    </submittedName>
</protein>
<dbReference type="Proteomes" id="UP000034565">
    <property type="component" value="Unassembled WGS sequence"/>
</dbReference>
<sequence>MQLKDIVKPRLRFRLNTNGVPNFLNRFDINQQYQVNIWNEKTYQVNPKTHVFTTIQEHFGNRLIRNLKIPHQAVVIDLGCFIGEKLWQLKNNLNYLGVGVDIAISSLKIARKIDIYGHHFLAADMENLPFKNSCVDLVMVFDVIEHLSHAEKGFAEIARVLKPDGKLLLHIPIKDNKWSMFWWKQKLFPQAAFKDYADVGHSPDRMLTRRQIKIYLEKYNLRIEKEIPYNVFLVHFWDREIVRVSAWLFSLLFRSGRTKSNVTRTLQTGYIGRTREFYGRYLVPLLELFSFPDWIFSYMGVGNTYFVVAAKRT</sequence>
<evidence type="ECO:0000259" key="1">
    <source>
        <dbReference type="Pfam" id="PF08241"/>
    </source>
</evidence>
<dbReference type="PANTHER" id="PTHR43591">
    <property type="entry name" value="METHYLTRANSFERASE"/>
    <property type="match status" value="1"/>
</dbReference>
<feature type="domain" description="Methyltransferase type 11" evidence="1">
    <location>
        <begin position="77"/>
        <end position="168"/>
    </location>
</feature>
<dbReference type="Pfam" id="PF08241">
    <property type="entry name" value="Methyltransf_11"/>
    <property type="match status" value="1"/>
</dbReference>
<dbReference type="GO" id="GO:0008757">
    <property type="term" value="F:S-adenosylmethionine-dependent methyltransferase activity"/>
    <property type="evidence" value="ECO:0007669"/>
    <property type="project" value="InterPro"/>
</dbReference>
<dbReference type="EMBL" id="LCOA01000001">
    <property type="protein sequence ID" value="KKU70360.1"/>
    <property type="molecule type" value="Genomic_DNA"/>
</dbReference>
<gene>
    <name evidence="2" type="ORF">UX92_C0001G0028</name>
</gene>
<dbReference type="InterPro" id="IPR029063">
    <property type="entry name" value="SAM-dependent_MTases_sf"/>
</dbReference>
<dbReference type="PANTHER" id="PTHR43591:SF24">
    <property type="entry name" value="2-METHOXY-6-POLYPRENYL-1,4-BENZOQUINOL METHYLASE, MITOCHONDRIAL"/>
    <property type="match status" value="1"/>
</dbReference>